<dbReference type="InterPro" id="IPR001441">
    <property type="entry name" value="UPP_synth-like"/>
</dbReference>
<dbReference type="Pfam" id="PF01255">
    <property type="entry name" value="Prenyltransf"/>
    <property type="match status" value="2"/>
</dbReference>
<evidence type="ECO:0000256" key="2">
    <source>
        <dbReference type="ARBA" id="ARBA00022679"/>
    </source>
</evidence>
<dbReference type="Gene3D" id="3.40.1180.10">
    <property type="entry name" value="Decaprenyl diphosphate synthase-like"/>
    <property type="match status" value="1"/>
</dbReference>
<dbReference type="InterPro" id="IPR036424">
    <property type="entry name" value="UPP_synth-like_sf"/>
</dbReference>
<evidence type="ECO:0000313" key="5">
    <source>
        <dbReference type="Proteomes" id="UP000238479"/>
    </source>
</evidence>
<sequence>MGSRILVYQIVKGHLGFSWLASALGHTMDEQSLVAANPSHGGFTSFLRKCLFSVMSVGPIPAHIAFIMDGNRRYAKRRNLPVGEGHKAGYWSLMSLLRYCWEMGVKYVTVYAFSIDNFKRPPDEVQILMDLLQEKIEGLLDKRNYLNQAGVRVCFIGNLKLLSEPVRVAAENAMKATANNSNATLLICVAYTSTDEIVHAVEESCKEKMNEIQVPNGRKVSNGVIHGVKEGGKVNGVTETDVHKSCNNNFDGELGTGAVSNGKIERVEKVKKENGTVRHVVASNCLVEEVEESGEQQQKIPRVKLVDVEKHMYMAVAPDPDILIRTSGETRLSNFLLWQSSNCPLYSPAALWPDLGLWQLVWAVLNFQRNHYYLEKKKKQA</sequence>
<dbReference type="AlphaFoldDB" id="A0A2P6RLA4"/>
<dbReference type="GO" id="GO:0045547">
    <property type="term" value="F:ditrans,polycis-polyprenyl diphosphate synthase [(2E,6E)-farnesyl diphosphate specific] activity"/>
    <property type="evidence" value="ECO:0007669"/>
    <property type="project" value="TreeGrafter"/>
</dbReference>
<dbReference type="SUPFAM" id="SSF64005">
    <property type="entry name" value="Undecaprenyl diphosphate synthase"/>
    <property type="match status" value="2"/>
</dbReference>
<dbReference type="EC" id="2.5.1.-" evidence="3"/>
<keyword evidence="2 3" id="KW-0808">Transferase</keyword>
<evidence type="ECO:0000256" key="3">
    <source>
        <dbReference type="RuleBase" id="RU363018"/>
    </source>
</evidence>
<dbReference type="OMA" id="LERHMYM"/>
<protein>
    <recommendedName>
        <fullName evidence="3">Alkyl transferase</fullName>
        <ecNumber evidence="3">2.5.1.-</ecNumber>
    </recommendedName>
</protein>
<dbReference type="PANTHER" id="PTHR10291">
    <property type="entry name" value="DEHYDRODOLICHYL DIPHOSPHATE SYNTHASE FAMILY MEMBER"/>
    <property type="match status" value="1"/>
</dbReference>
<proteinExistence type="inferred from homology"/>
<organism evidence="4 5">
    <name type="scientific">Rosa chinensis</name>
    <name type="common">China rose</name>
    <dbReference type="NCBI Taxonomy" id="74649"/>
    <lineage>
        <taxon>Eukaryota</taxon>
        <taxon>Viridiplantae</taxon>
        <taxon>Streptophyta</taxon>
        <taxon>Embryophyta</taxon>
        <taxon>Tracheophyta</taxon>
        <taxon>Spermatophyta</taxon>
        <taxon>Magnoliopsida</taxon>
        <taxon>eudicotyledons</taxon>
        <taxon>Gunneridae</taxon>
        <taxon>Pentapetalae</taxon>
        <taxon>rosids</taxon>
        <taxon>fabids</taxon>
        <taxon>Rosales</taxon>
        <taxon>Rosaceae</taxon>
        <taxon>Rosoideae</taxon>
        <taxon>Rosoideae incertae sedis</taxon>
        <taxon>Rosa</taxon>
    </lineage>
</organism>
<name>A0A2P6RLA4_ROSCH</name>
<comment type="similarity">
    <text evidence="1 3">Belongs to the UPP synthase family.</text>
</comment>
<gene>
    <name evidence="4" type="ORF">RchiOBHm_Chr2g0097351</name>
</gene>
<evidence type="ECO:0000256" key="1">
    <source>
        <dbReference type="ARBA" id="ARBA00005432"/>
    </source>
</evidence>
<dbReference type="PROSITE" id="PS01066">
    <property type="entry name" value="UPP_SYNTHASE"/>
    <property type="match status" value="1"/>
</dbReference>
<dbReference type="Gramene" id="PRQ47222">
    <property type="protein sequence ID" value="PRQ47222"/>
    <property type="gene ID" value="RchiOBHm_Chr2g0097351"/>
</dbReference>
<comment type="caution">
    <text evidence="4">The sequence shown here is derived from an EMBL/GenBank/DDBJ whole genome shotgun (WGS) entry which is preliminary data.</text>
</comment>
<keyword evidence="5" id="KW-1185">Reference proteome</keyword>
<dbReference type="Proteomes" id="UP000238479">
    <property type="component" value="Chromosome 2"/>
</dbReference>
<dbReference type="CDD" id="cd00475">
    <property type="entry name" value="Cis_IPPS"/>
    <property type="match status" value="1"/>
</dbReference>
<accession>A0A2P6RLA4</accession>
<reference evidence="4 5" key="1">
    <citation type="journal article" date="2018" name="Nat. Genet.">
        <title>The Rosa genome provides new insights in the design of modern roses.</title>
        <authorList>
            <person name="Bendahmane M."/>
        </authorList>
    </citation>
    <scope>NUCLEOTIDE SEQUENCE [LARGE SCALE GENOMIC DNA]</scope>
    <source>
        <strain evidence="5">cv. Old Blush</strain>
    </source>
</reference>
<dbReference type="EMBL" id="PDCK01000040">
    <property type="protein sequence ID" value="PRQ47222.1"/>
    <property type="molecule type" value="Genomic_DNA"/>
</dbReference>
<dbReference type="HAMAP" id="MF_01139">
    <property type="entry name" value="ISPT"/>
    <property type="match status" value="1"/>
</dbReference>
<dbReference type="STRING" id="74649.A0A2P6RLA4"/>
<dbReference type="GO" id="GO:0016094">
    <property type="term" value="P:polyprenol biosynthetic process"/>
    <property type="evidence" value="ECO:0007669"/>
    <property type="project" value="TreeGrafter"/>
</dbReference>
<dbReference type="InterPro" id="IPR018520">
    <property type="entry name" value="UPP_synth-like_CS"/>
</dbReference>
<evidence type="ECO:0000313" key="4">
    <source>
        <dbReference type="EMBL" id="PRQ47222.1"/>
    </source>
</evidence>
<dbReference type="GO" id="GO:0005783">
    <property type="term" value="C:endoplasmic reticulum"/>
    <property type="evidence" value="ECO:0007669"/>
    <property type="project" value="TreeGrafter"/>
</dbReference>
<dbReference type="NCBIfam" id="TIGR00055">
    <property type="entry name" value="uppS"/>
    <property type="match status" value="1"/>
</dbReference>
<dbReference type="PANTHER" id="PTHR10291:SF43">
    <property type="entry name" value="DEHYDRODOLICHYL DIPHOSPHATE SYNTHASE COMPLEX SUBUNIT DHDDS"/>
    <property type="match status" value="1"/>
</dbReference>